<feature type="domain" description="Glucosyltransferase 3-like N-terminal" evidence="2">
    <location>
        <begin position="4"/>
        <end position="133"/>
    </location>
</feature>
<dbReference type="InterPro" id="IPR058591">
    <property type="entry name" value="Gtf3_N"/>
</dbReference>
<evidence type="ECO:0000256" key="1">
    <source>
        <dbReference type="ARBA" id="ARBA00022679"/>
    </source>
</evidence>
<dbReference type="Proteomes" id="UP000078386">
    <property type="component" value="Unassembled WGS sequence"/>
</dbReference>
<dbReference type="Pfam" id="PF26337">
    <property type="entry name" value="Gtf3_C"/>
    <property type="match status" value="1"/>
</dbReference>
<keyword evidence="5" id="KW-1185">Reference proteome</keyword>
<dbReference type="Pfam" id="PF26334">
    <property type="entry name" value="Gtf3_N"/>
    <property type="match status" value="1"/>
</dbReference>
<comment type="caution">
    <text evidence="4">The sequence shown here is derived from an EMBL/GenBank/DDBJ whole genome shotgun (WGS) entry which is preliminary data.</text>
</comment>
<evidence type="ECO:0000259" key="2">
    <source>
        <dbReference type="Pfam" id="PF26334"/>
    </source>
</evidence>
<dbReference type="AlphaFoldDB" id="A0A1B7K1S6"/>
<dbReference type="PIRSF" id="PIRSF007023">
    <property type="entry name" value="UDP-Galf_transf"/>
    <property type="match status" value="1"/>
</dbReference>
<dbReference type="PATRIC" id="fig|1354264.4.peg.1793"/>
<evidence type="ECO:0000259" key="3">
    <source>
        <dbReference type="Pfam" id="PF26337"/>
    </source>
</evidence>
<accession>A0A1B7K1S6</accession>
<dbReference type="RefSeq" id="WP_064544360.1">
    <property type="nucleotide sequence ID" value="NZ_LXEU01000039.1"/>
</dbReference>
<protein>
    <submittedName>
        <fullName evidence="4">Nucleotide sugar synthetase-like protein</fullName>
    </submittedName>
</protein>
<feature type="domain" description="Glucosyltransferase 3-like C-terminal" evidence="3">
    <location>
        <begin position="170"/>
        <end position="333"/>
    </location>
</feature>
<reference evidence="4 5" key="1">
    <citation type="submission" date="2016-04" db="EMBL/GenBank/DDBJ databases">
        <title>ATOL: Assembling a taxonomically balanced genome-scale reconstruction of the evolutionary history of the Enterobacteriaceae.</title>
        <authorList>
            <person name="Plunkett G.III."/>
            <person name="Neeno-Eckwall E.C."/>
            <person name="Glasner J.D."/>
            <person name="Perna N.T."/>
        </authorList>
    </citation>
    <scope>NUCLEOTIDE SEQUENCE [LARGE SCALE GENOMIC DNA]</scope>
    <source>
        <strain evidence="4 5">ATCC 51603</strain>
    </source>
</reference>
<proteinExistence type="predicted"/>
<dbReference type="Gene3D" id="3.40.50.2000">
    <property type="entry name" value="Glycogen Phosphorylase B"/>
    <property type="match status" value="2"/>
</dbReference>
<name>A0A1B7K1S6_9ENTR</name>
<keyword evidence="1" id="KW-0808">Transferase</keyword>
<evidence type="ECO:0000313" key="5">
    <source>
        <dbReference type="Proteomes" id="UP000078386"/>
    </source>
</evidence>
<dbReference type="InterPro" id="IPR058592">
    <property type="entry name" value="Gtf3_C"/>
</dbReference>
<sequence length="339" mass="39100">MRKVLVSDIENKKQHAGYKARYDVLNIAKSMRMKIIYVSSKYNKKTLYGILERLLCAFRIITMLRCNDIVYVNYPNNIFYINLLFTLKKIKGYLLVGIVHDLDSLRGGTTKDDKYMSMFDSLIAHNLKMASYIANVSKVRDDKIKSLQIFDYLIDEPCCSNNIIDNNIKLVFVGNLSKNKSSFIYEYRNEIDVWGMNFEESRSPYINYKGCFDPNSPIVFNDSYMDKKTFGLVWDGMSSHTCNGDFGEYLRFNNPHKASFYLSQNLPIIVWSESALSEFVVKNKCGIIVSSMDEINDIIESIDIADYTNMKSNAMKVGGKIRAGFFMMNAINEVEKDYT</sequence>
<evidence type="ECO:0000313" key="4">
    <source>
        <dbReference type="EMBL" id="OAT54111.1"/>
    </source>
</evidence>
<dbReference type="EMBL" id="LXEU01000039">
    <property type="protein sequence ID" value="OAT54111.1"/>
    <property type="molecule type" value="Genomic_DNA"/>
</dbReference>
<gene>
    <name evidence="4" type="ORF">M989_01723</name>
</gene>
<organism evidence="4 5">
    <name type="scientific">Kluyvera georgiana ATCC 51603</name>
    <dbReference type="NCBI Taxonomy" id="1354264"/>
    <lineage>
        <taxon>Bacteria</taxon>
        <taxon>Pseudomonadati</taxon>
        <taxon>Pseudomonadota</taxon>
        <taxon>Gammaproteobacteria</taxon>
        <taxon>Enterobacterales</taxon>
        <taxon>Enterobacteriaceae</taxon>
        <taxon>Kluyvera</taxon>
    </lineage>
</organism>